<evidence type="ECO:0000256" key="4">
    <source>
        <dbReference type="RuleBase" id="RU363099"/>
    </source>
</evidence>
<keyword evidence="4" id="KW-0052">Apoplast</keyword>
<organism evidence="5 6">
    <name type="scientific">Corchorus olitorius</name>
    <dbReference type="NCBI Taxonomy" id="93759"/>
    <lineage>
        <taxon>Eukaryota</taxon>
        <taxon>Viridiplantae</taxon>
        <taxon>Streptophyta</taxon>
        <taxon>Embryophyta</taxon>
        <taxon>Tracheophyta</taxon>
        <taxon>Spermatophyta</taxon>
        <taxon>Magnoliopsida</taxon>
        <taxon>eudicotyledons</taxon>
        <taxon>Gunneridae</taxon>
        <taxon>Pentapetalae</taxon>
        <taxon>rosids</taxon>
        <taxon>malvids</taxon>
        <taxon>Malvales</taxon>
        <taxon>Malvaceae</taxon>
        <taxon>Grewioideae</taxon>
        <taxon>Apeibeae</taxon>
        <taxon>Corchorus</taxon>
    </lineage>
</organism>
<comment type="function">
    <text evidence="4">Dirigent proteins impart stereoselectivity on the phenoxy radical-coupling reaction, yielding optically active lignans from two molecules of coniferyl alcohol in the biosynthesis of lignans, flavonolignans, and alkaloids and thus plays a central role in plant secondary metabolism.</text>
</comment>
<gene>
    <name evidence="5" type="ORF">COLO4_17276</name>
</gene>
<dbReference type="Pfam" id="PF03018">
    <property type="entry name" value="Dirigent"/>
    <property type="match status" value="1"/>
</dbReference>
<dbReference type="OrthoDB" id="1864232at2759"/>
<reference evidence="6" key="1">
    <citation type="submission" date="2013-09" db="EMBL/GenBank/DDBJ databases">
        <title>Corchorus olitorius genome sequencing.</title>
        <authorList>
            <person name="Alam M."/>
            <person name="Haque M.S."/>
            <person name="Islam M.S."/>
            <person name="Emdad E.M."/>
            <person name="Islam M.M."/>
            <person name="Ahmed B."/>
            <person name="Halim A."/>
            <person name="Hossen Q.M.M."/>
            <person name="Hossain M.Z."/>
            <person name="Ahmed R."/>
            <person name="Khan M.M."/>
            <person name="Islam R."/>
            <person name="Rashid M.M."/>
            <person name="Khan S.A."/>
            <person name="Rahman M.S."/>
            <person name="Alam M."/>
            <person name="Yahiya A.S."/>
            <person name="Khan M.S."/>
            <person name="Azam M.S."/>
            <person name="Haque T."/>
            <person name="Lashkar M.Z.H."/>
            <person name="Akhand A.I."/>
            <person name="Morshed G."/>
            <person name="Roy S."/>
            <person name="Uddin K.S."/>
            <person name="Rabeya T."/>
            <person name="Hossain A.S."/>
            <person name="Chowdhury A."/>
            <person name="Snigdha A.R."/>
            <person name="Mortoza M.S."/>
            <person name="Matin S.A."/>
            <person name="Hoque S.M.E."/>
            <person name="Islam M.K."/>
            <person name="Roy D.K."/>
            <person name="Haider R."/>
            <person name="Moosa M.M."/>
            <person name="Elias S.M."/>
            <person name="Hasan A.M."/>
            <person name="Jahan S."/>
            <person name="Shafiuddin M."/>
            <person name="Mahmood N."/>
            <person name="Shommy N.S."/>
        </authorList>
    </citation>
    <scope>NUCLEOTIDE SEQUENCE [LARGE SCALE GENOMIC DNA]</scope>
    <source>
        <strain evidence="6">cv. O-4</strain>
    </source>
</reference>
<dbReference type="InterPro" id="IPR004265">
    <property type="entry name" value="Dirigent"/>
</dbReference>
<name>A0A1R3JD96_9ROSI</name>
<accession>A0A1R3JD96</accession>
<comment type="similarity">
    <text evidence="1 4">Belongs to the plant dirigent protein family.</text>
</comment>
<proteinExistence type="inferred from homology"/>
<dbReference type="InterPro" id="IPR044859">
    <property type="entry name" value="Allene_oxi_cyc_Dirigent"/>
</dbReference>
<dbReference type="STRING" id="93759.A0A1R3JD96"/>
<protein>
    <recommendedName>
        <fullName evidence="4">Dirigent protein</fullName>
    </recommendedName>
</protein>
<evidence type="ECO:0000256" key="1">
    <source>
        <dbReference type="ARBA" id="ARBA00010746"/>
    </source>
</evidence>
<evidence type="ECO:0000313" key="6">
    <source>
        <dbReference type="Proteomes" id="UP000187203"/>
    </source>
</evidence>
<feature type="signal peptide" evidence="4">
    <location>
        <begin position="1"/>
        <end position="24"/>
    </location>
</feature>
<dbReference type="PANTHER" id="PTHR21495">
    <property type="entry name" value="NUCLEOPORIN-RELATED"/>
    <property type="match status" value="1"/>
</dbReference>
<evidence type="ECO:0000256" key="2">
    <source>
        <dbReference type="ARBA" id="ARBA00011738"/>
    </source>
</evidence>
<comment type="caution">
    <text evidence="5">The sequence shown here is derived from an EMBL/GenBank/DDBJ whole genome shotgun (WGS) entry which is preliminary data.</text>
</comment>
<feature type="chain" id="PRO_5010006903" description="Dirigent protein" evidence="4">
    <location>
        <begin position="25"/>
        <end position="183"/>
    </location>
</feature>
<dbReference type="Proteomes" id="UP000187203">
    <property type="component" value="Unassembled WGS sequence"/>
</dbReference>
<comment type="subunit">
    <text evidence="2 4">Homodimer.</text>
</comment>
<evidence type="ECO:0000256" key="3">
    <source>
        <dbReference type="ARBA" id="ARBA00022525"/>
    </source>
</evidence>
<dbReference type="Gene3D" id="2.40.480.10">
    <property type="entry name" value="Allene oxide cyclase-like"/>
    <property type="match status" value="1"/>
</dbReference>
<keyword evidence="4" id="KW-0732">Signal</keyword>
<keyword evidence="3 4" id="KW-0964">Secreted</keyword>
<comment type="subcellular location">
    <subcellularLocation>
        <location evidence="4">Secreted</location>
        <location evidence="4">Extracellular space</location>
        <location evidence="4">Apoplast</location>
    </subcellularLocation>
</comment>
<dbReference type="AlphaFoldDB" id="A0A1R3JD96"/>
<dbReference type="GO" id="GO:0048046">
    <property type="term" value="C:apoplast"/>
    <property type="evidence" value="ECO:0007669"/>
    <property type="project" value="UniProtKB-SubCell"/>
</dbReference>
<dbReference type="EMBL" id="AWUE01016326">
    <property type="protein sequence ID" value="OMO92803.1"/>
    <property type="molecule type" value="Genomic_DNA"/>
</dbReference>
<dbReference type="GO" id="GO:0009699">
    <property type="term" value="P:phenylpropanoid biosynthetic process"/>
    <property type="evidence" value="ECO:0007669"/>
    <property type="project" value="UniProtKB-ARBA"/>
</dbReference>
<evidence type="ECO:0000313" key="5">
    <source>
        <dbReference type="EMBL" id="OMO92803.1"/>
    </source>
</evidence>
<keyword evidence="6" id="KW-1185">Reference proteome</keyword>
<sequence>MMNRSLILGLILVLSTATAPSCHGYYSKTVPYKPRPQKVTHLHFFLHDTMSGNNPSAVLIVRPNITNTTNFGNTVVTDDALTVGPDAKSEVIGNAQGLWVSTGKNFPTLSVYMDFGFTQGEFNGSSISVFSRNPITQTERQLAVVGGRGKFEMAKGVANLKTIFVNFTSGDAIVEYHVTVIHY</sequence>